<protein>
    <submittedName>
        <fullName evidence="5">ABC transporter substrate-binding protein</fullName>
    </submittedName>
</protein>
<evidence type="ECO:0000256" key="3">
    <source>
        <dbReference type="SAM" id="SignalP"/>
    </source>
</evidence>
<sequence>MKKKKIMSLCAAVLLAFVMTACQGGASGSAGENEAGAEGTAAVEESTAAGTESASSETAASGAAGVTGEDGAADETAAAEAETEAAWEAAAQDRAGNPITVPDEAERIISLAPATTQILCDLGLAEKIVAVDSNSPMYAEGLSGDVLQFNMMEPDLEQIMNAEADIVFVSSMSSQGGDDIFKSVRDAGVCVAEIPTSNSIADVEADVQFVADCVGMPEEGKALVEGMETVIEQVRAIGETIGEKKTVLFEISPVPYLYSFGTGVYLNEMIELIGAENVLADQEGWISVTEESAVAADPDVILTSDNFSNEDPVAEILGREGWQNVTAVAEGQAYYIDNAASSLPNHHIVDALIEMAKAVYPDEYASLE</sequence>
<dbReference type="PANTHER" id="PTHR30535:SF34">
    <property type="entry name" value="MOLYBDATE-BINDING PROTEIN MOLA"/>
    <property type="match status" value="1"/>
</dbReference>
<organism evidence="5 6">
    <name type="scientific">Candidatus Eisenbergiella merdavium</name>
    <dbReference type="NCBI Taxonomy" id="2838551"/>
    <lineage>
        <taxon>Bacteria</taxon>
        <taxon>Bacillati</taxon>
        <taxon>Bacillota</taxon>
        <taxon>Clostridia</taxon>
        <taxon>Lachnospirales</taxon>
        <taxon>Lachnospiraceae</taxon>
        <taxon>Eisenbergiella</taxon>
    </lineage>
</organism>
<reference evidence="5" key="1">
    <citation type="journal article" date="2021" name="PeerJ">
        <title>Extensive microbial diversity within the chicken gut microbiome revealed by metagenomics and culture.</title>
        <authorList>
            <person name="Gilroy R."/>
            <person name="Ravi A."/>
            <person name="Getino M."/>
            <person name="Pursley I."/>
            <person name="Horton D.L."/>
            <person name="Alikhan N.F."/>
            <person name="Baker D."/>
            <person name="Gharbi K."/>
            <person name="Hall N."/>
            <person name="Watson M."/>
            <person name="Adriaenssens E.M."/>
            <person name="Foster-Nyarko E."/>
            <person name="Jarju S."/>
            <person name="Secka A."/>
            <person name="Antonio M."/>
            <person name="Oren A."/>
            <person name="Chaudhuri R.R."/>
            <person name="La Ragione R."/>
            <person name="Hildebrand F."/>
            <person name="Pallen M.J."/>
        </authorList>
    </citation>
    <scope>NUCLEOTIDE SEQUENCE</scope>
    <source>
        <strain evidence="5">USAMLcec2-132</strain>
    </source>
</reference>
<name>A0A9D2SQX2_9FIRM</name>
<gene>
    <name evidence="5" type="ORF">H9761_07910</name>
</gene>
<dbReference type="InterPro" id="IPR050902">
    <property type="entry name" value="ABC_Transporter_SBP"/>
</dbReference>
<dbReference type="PROSITE" id="PS51257">
    <property type="entry name" value="PROKAR_LIPOPROTEIN"/>
    <property type="match status" value="1"/>
</dbReference>
<evidence type="ECO:0000313" key="5">
    <source>
        <dbReference type="EMBL" id="HJC23611.1"/>
    </source>
</evidence>
<accession>A0A9D2SQX2</accession>
<dbReference type="AlphaFoldDB" id="A0A9D2SQX2"/>
<dbReference type="InterPro" id="IPR002491">
    <property type="entry name" value="ABC_transptr_periplasmic_BD"/>
</dbReference>
<dbReference type="SUPFAM" id="SSF53807">
    <property type="entry name" value="Helical backbone' metal receptor"/>
    <property type="match status" value="1"/>
</dbReference>
<evidence type="ECO:0000313" key="6">
    <source>
        <dbReference type="Proteomes" id="UP000823891"/>
    </source>
</evidence>
<feature type="domain" description="Fe/B12 periplasmic-binding" evidence="4">
    <location>
        <begin position="107"/>
        <end position="363"/>
    </location>
</feature>
<dbReference type="PANTHER" id="PTHR30535">
    <property type="entry name" value="VITAMIN B12-BINDING PROTEIN"/>
    <property type="match status" value="1"/>
</dbReference>
<dbReference type="PROSITE" id="PS50983">
    <property type="entry name" value="FE_B12_PBP"/>
    <property type="match status" value="1"/>
</dbReference>
<dbReference type="Gene3D" id="3.40.50.1980">
    <property type="entry name" value="Nitrogenase molybdenum iron protein domain"/>
    <property type="match status" value="2"/>
</dbReference>
<proteinExistence type="inferred from homology"/>
<dbReference type="Proteomes" id="UP000823891">
    <property type="component" value="Unassembled WGS sequence"/>
</dbReference>
<evidence type="ECO:0000259" key="4">
    <source>
        <dbReference type="PROSITE" id="PS50983"/>
    </source>
</evidence>
<dbReference type="CDD" id="cd01143">
    <property type="entry name" value="YvrC"/>
    <property type="match status" value="1"/>
</dbReference>
<reference evidence="5" key="2">
    <citation type="submission" date="2021-04" db="EMBL/GenBank/DDBJ databases">
        <authorList>
            <person name="Gilroy R."/>
        </authorList>
    </citation>
    <scope>NUCLEOTIDE SEQUENCE</scope>
    <source>
        <strain evidence="5">USAMLcec2-132</strain>
    </source>
</reference>
<evidence type="ECO:0000256" key="1">
    <source>
        <dbReference type="ARBA" id="ARBA00008814"/>
    </source>
</evidence>
<dbReference type="GO" id="GO:0071281">
    <property type="term" value="P:cellular response to iron ion"/>
    <property type="evidence" value="ECO:0007669"/>
    <property type="project" value="TreeGrafter"/>
</dbReference>
<evidence type="ECO:0000256" key="2">
    <source>
        <dbReference type="SAM" id="MobiDB-lite"/>
    </source>
</evidence>
<dbReference type="EMBL" id="DWWS01000027">
    <property type="protein sequence ID" value="HJC23611.1"/>
    <property type="molecule type" value="Genomic_DNA"/>
</dbReference>
<feature type="chain" id="PRO_5038359780" evidence="3">
    <location>
        <begin position="27"/>
        <end position="368"/>
    </location>
</feature>
<feature type="compositionally biased region" description="Low complexity" evidence="2">
    <location>
        <begin position="29"/>
        <end position="96"/>
    </location>
</feature>
<dbReference type="Pfam" id="PF01497">
    <property type="entry name" value="Peripla_BP_2"/>
    <property type="match status" value="1"/>
</dbReference>
<feature type="region of interest" description="Disordered" evidence="2">
    <location>
        <begin position="27"/>
        <end position="98"/>
    </location>
</feature>
<comment type="similarity">
    <text evidence="1">Belongs to the bacterial solute-binding protein 8 family.</text>
</comment>
<feature type="signal peptide" evidence="3">
    <location>
        <begin position="1"/>
        <end position="26"/>
    </location>
</feature>
<comment type="caution">
    <text evidence="5">The sequence shown here is derived from an EMBL/GenBank/DDBJ whole genome shotgun (WGS) entry which is preliminary data.</text>
</comment>
<keyword evidence="3" id="KW-0732">Signal</keyword>